<dbReference type="PANTHER" id="PTHR43298">
    <property type="entry name" value="MULTIDRUG RESISTANCE PROTEIN NORM-RELATED"/>
    <property type="match status" value="1"/>
</dbReference>
<feature type="transmembrane region" description="Helical" evidence="10">
    <location>
        <begin position="20"/>
        <end position="40"/>
    </location>
</feature>
<keyword evidence="7" id="KW-0406">Ion transport</keyword>
<dbReference type="PANTHER" id="PTHR43298:SF2">
    <property type="entry name" value="FMN_FAD EXPORTER YEEO-RELATED"/>
    <property type="match status" value="1"/>
</dbReference>
<dbReference type="Pfam" id="PF01554">
    <property type="entry name" value="MatE"/>
    <property type="match status" value="2"/>
</dbReference>
<dbReference type="CDD" id="cd13137">
    <property type="entry name" value="MATE_NorM_like"/>
    <property type="match status" value="1"/>
</dbReference>
<feature type="transmembrane region" description="Helical" evidence="10">
    <location>
        <begin position="323"/>
        <end position="343"/>
    </location>
</feature>
<keyword evidence="5 10" id="KW-0812">Transmembrane</keyword>
<evidence type="ECO:0000256" key="8">
    <source>
        <dbReference type="ARBA" id="ARBA00023136"/>
    </source>
</evidence>
<dbReference type="EMBL" id="CP094929">
    <property type="protein sequence ID" value="UOM49994.1"/>
    <property type="molecule type" value="Genomic_DNA"/>
</dbReference>
<dbReference type="PIRSF" id="PIRSF006603">
    <property type="entry name" value="DinF"/>
    <property type="match status" value="1"/>
</dbReference>
<feature type="transmembrane region" description="Helical" evidence="10">
    <location>
        <begin position="52"/>
        <end position="80"/>
    </location>
</feature>
<feature type="transmembrane region" description="Helical" evidence="10">
    <location>
        <begin position="100"/>
        <end position="121"/>
    </location>
</feature>
<evidence type="ECO:0000256" key="1">
    <source>
        <dbReference type="ARBA" id="ARBA00004651"/>
    </source>
</evidence>
<evidence type="ECO:0000256" key="9">
    <source>
        <dbReference type="ARBA" id="ARBA00031636"/>
    </source>
</evidence>
<keyword evidence="2" id="KW-0813">Transport</keyword>
<evidence type="ECO:0000256" key="3">
    <source>
        <dbReference type="ARBA" id="ARBA00022449"/>
    </source>
</evidence>
<dbReference type="InterPro" id="IPR050222">
    <property type="entry name" value="MATE_MdtK"/>
</dbReference>
<keyword evidence="8 10" id="KW-0472">Membrane</keyword>
<evidence type="ECO:0000256" key="6">
    <source>
        <dbReference type="ARBA" id="ARBA00022989"/>
    </source>
</evidence>
<dbReference type="RefSeq" id="WP_244771388.1">
    <property type="nucleotide sequence ID" value="NZ_CP094929.1"/>
</dbReference>
<dbReference type="InterPro" id="IPR048279">
    <property type="entry name" value="MdtK-like"/>
</dbReference>
<keyword evidence="4" id="KW-1003">Cell membrane</keyword>
<feature type="transmembrane region" description="Helical" evidence="10">
    <location>
        <begin position="363"/>
        <end position="381"/>
    </location>
</feature>
<evidence type="ECO:0000256" key="10">
    <source>
        <dbReference type="SAM" id="Phobius"/>
    </source>
</evidence>
<feature type="transmembrane region" description="Helical" evidence="10">
    <location>
        <begin position="289"/>
        <end position="311"/>
    </location>
</feature>
<keyword evidence="3" id="KW-0050">Antiport</keyword>
<evidence type="ECO:0000313" key="12">
    <source>
        <dbReference type="Proteomes" id="UP000829708"/>
    </source>
</evidence>
<feature type="transmembrane region" description="Helical" evidence="10">
    <location>
        <begin position="209"/>
        <end position="228"/>
    </location>
</feature>
<evidence type="ECO:0000256" key="2">
    <source>
        <dbReference type="ARBA" id="ARBA00022448"/>
    </source>
</evidence>
<evidence type="ECO:0000256" key="4">
    <source>
        <dbReference type="ARBA" id="ARBA00022475"/>
    </source>
</evidence>
<keyword evidence="6 10" id="KW-1133">Transmembrane helix</keyword>
<accession>A0ABY4D7D4</accession>
<name>A0ABY4D7D4_9SPIR</name>
<protein>
    <recommendedName>
        <fullName evidence="9">Multidrug-efflux transporter</fullName>
    </recommendedName>
</protein>
<dbReference type="Proteomes" id="UP000829708">
    <property type="component" value="Chromosome"/>
</dbReference>
<comment type="subcellular location">
    <subcellularLocation>
        <location evidence="1">Cell membrane</location>
        <topology evidence="1">Multi-pass membrane protein</topology>
    </subcellularLocation>
</comment>
<keyword evidence="12" id="KW-1185">Reference proteome</keyword>
<evidence type="ECO:0000313" key="11">
    <source>
        <dbReference type="EMBL" id="UOM49994.1"/>
    </source>
</evidence>
<dbReference type="NCBIfam" id="TIGR00797">
    <property type="entry name" value="matE"/>
    <property type="match status" value="1"/>
</dbReference>
<evidence type="ECO:0000256" key="7">
    <source>
        <dbReference type="ARBA" id="ARBA00023065"/>
    </source>
</evidence>
<dbReference type="InterPro" id="IPR002528">
    <property type="entry name" value="MATE_fam"/>
</dbReference>
<evidence type="ECO:0000256" key="5">
    <source>
        <dbReference type="ARBA" id="ARBA00022692"/>
    </source>
</evidence>
<feature type="transmembrane region" description="Helical" evidence="10">
    <location>
        <begin position="263"/>
        <end position="283"/>
    </location>
</feature>
<gene>
    <name evidence="11" type="ORF">MUG09_10550</name>
</gene>
<organism evidence="11 12">
    <name type="scientific">Sphaerochaeta associata</name>
    <dbReference type="NCBI Taxonomy" id="1129264"/>
    <lineage>
        <taxon>Bacteria</taxon>
        <taxon>Pseudomonadati</taxon>
        <taxon>Spirochaetota</taxon>
        <taxon>Spirochaetia</taxon>
        <taxon>Spirochaetales</taxon>
        <taxon>Sphaerochaetaceae</taxon>
        <taxon>Sphaerochaeta</taxon>
    </lineage>
</organism>
<reference evidence="12" key="1">
    <citation type="journal article" date="2024" name="J Bioinform Genom">
        <title>Complete genome sequence of the type strain bacterium Sphaerochaeta associata GLS2t (VKM B-2742)t.</title>
        <authorList>
            <person name="Troshina O.Y."/>
            <person name="Tepeeva A.N."/>
            <person name="Arzamasceva V.O."/>
            <person name="Whitman W.B."/>
            <person name="Varghese N."/>
            <person name="Shapiro N."/>
            <person name="Woyke T."/>
            <person name="Kripides N.C."/>
            <person name="Vasilenko O.V."/>
        </authorList>
    </citation>
    <scope>NUCLEOTIDE SEQUENCE [LARGE SCALE GENOMIC DNA]</scope>
    <source>
        <strain evidence="12">GLS2T</strain>
    </source>
</reference>
<proteinExistence type="predicted"/>
<sequence>MGTIKPIQAALEPMFTRRFLYTLIIPLVIEQFLAVSIGMADTVMVASAGEAAVGAISLVDSITFLIITLFAAFATGGAVVSSQYLGRKDYASANSAAKQLLVLSVVVSTILMVLCIPFRRLIIRFIFGSIEEQVLLNGSTYFLYILASLPFLATYNACAALFRSMGNSKVNLWVSIIMNLINVIGNAYFIFALHLGVTGAGLATLLSRIIGSAIILALIANPMNVISIRNYRKLEWRPEMIRRILRIGIPNGIEGSVFQIGKLLVQGFIAVFGTASIAANAISGSVTSFINIPGGAIGLASITVIGQAIGAKRPDQAVYYGKRLLLITYLSMAALAIPGYFLTPHIVQIFNLSAEATELASNVIRTAMIFSALLWPTAFSLPNFLRAAGDAKYTMLVSMFSMWAFRVAMSYLLAITLNWGIYGVWAGMYIDWLTRSMFFIVRFIRGKWKTKRVI</sequence>
<feature type="transmembrane region" description="Helical" evidence="10">
    <location>
        <begin position="174"/>
        <end position="197"/>
    </location>
</feature>
<feature type="transmembrane region" description="Helical" evidence="10">
    <location>
        <begin position="141"/>
        <end position="162"/>
    </location>
</feature>